<feature type="compositionally biased region" description="Pro residues" evidence="1">
    <location>
        <begin position="229"/>
        <end position="241"/>
    </location>
</feature>
<dbReference type="Proteomes" id="UP001237105">
    <property type="component" value="Unassembled WGS sequence"/>
</dbReference>
<protein>
    <submittedName>
        <fullName evidence="2">Uncharacterized protein</fullName>
    </submittedName>
</protein>
<feature type="region of interest" description="Disordered" evidence="1">
    <location>
        <begin position="221"/>
        <end position="241"/>
    </location>
</feature>
<sequence length="241" mass="27091">MVEAQTRPAKLFNAALEATGGVAVDGLFYVTRPVMSDLLVTPWRQRPWVLSDSRVKSARLLKALNIALNALLLEWTSSKILYSSDKGAARERASLERKSNKRVTKSTDDSLGFFFGKEKSAAAGLLVASLPRSKARVLSLLCFTRDEIMLLHVPQTFRSKYFANVAEIGWRIDRNELEWTRISSRKGTPYMQYGFADGSWMTFITTPVDGQPAFTDLFPHTLTREDPIPPHPDYPAPEPKK</sequence>
<comment type="caution">
    <text evidence="2">The sequence shown here is derived from an EMBL/GenBank/DDBJ whole genome shotgun (WGS) entry which is preliminary data.</text>
</comment>
<evidence type="ECO:0000313" key="3">
    <source>
        <dbReference type="Proteomes" id="UP001237105"/>
    </source>
</evidence>
<evidence type="ECO:0000256" key="1">
    <source>
        <dbReference type="SAM" id="MobiDB-lite"/>
    </source>
</evidence>
<organism evidence="2 3">
    <name type="scientific">Streptomyces luteolus</name>
    <dbReference type="NCBI Taxonomy" id="3043615"/>
    <lineage>
        <taxon>Bacteria</taxon>
        <taxon>Bacillati</taxon>
        <taxon>Actinomycetota</taxon>
        <taxon>Actinomycetes</taxon>
        <taxon>Kitasatosporales</taxon>
        <taxon>Streptomycetaceae</taxon>
        <taxon>Streptomyces</taxon>
    </lineage>
</organism>
<reference evidence="2 3" key="1">
    <citation type="submission" date="2023-05" db="EMBL/GenBank/DDBJ databases">
        <title>Draft genome sequence of Streptomyces sp. B-S-A12 isolated from a cave soil in Thailand.</title>
        <authorList>
            <person name="Chamroensaksri N."/>
            <person name="Muangham S."/>
        </authorList>
    </citation>
    <scope>NUCLEOTIDE SEQUENCE [LARGE SCALE GENOMIC DNA]</scope>
    <source>
        <strain evidence="2 3">B-S-A12</strain>
    </source>
</reference>
<name>A0ABT6STT9_9ACTN</name>
<proteinExistence type="predicted"/>
<evidence type="ECO:0000313" key="2">
    <source>
        <dbReference type="EMBL" id="MDI3418062.1"/>
    </source>
</evidence>
<accession>A0ABT6STT9</accession>
<dbReference type="RefSeq" id="WP_282533980.1">
    <property type="nucleotide sequence ID" value="NZ_JASCIS010000004.1"/>
</dbReference>
<dbReference type="EMBL" id="JASCIS010000004">
    <property type="protein sequence ID" value="MDI3418062.1"/>
    <property type="molecule type" value="Genomic_DNA"/>
</dbReference>
<keyword evidence="3" id="KW-1185">Reference proteome</keyword>
<gene>
    <name evidence="2" type="ORF">QIT00_05715</name>
</gene>